<dbReference type="PANTHER" id="PTHR21063:SF4">
    <property type="entry name" value="CD48 ANTIGEN-RELATED"/>
    <property type="match status" value="1"/>
</dbReference>
<dbReference type="InterPro" id="IPR013783">
    <property type="entry name" value="Ig-like_fold"/>
</dbReference>
<accession>A0A6P6J996</accession>
<keyword evidence="1" id="KW-1133">Transmembrane helix</keyword>
<dbReference type="AlphaFoldDB" id="A0A6P6J996"/>
<dbReference type="RefSeq" id="XP_026054422.1">
    <property type="nucleotide sequence ID" value="XM_026198637.1"/>
</dbReference>
<evidence type="ECO:0000259" key="3">
    <source>
        <dbReference type="SMART" id="SM00409"/>
    </source>
</evidence>
<feature type="domain" description="Immunoglobulin" evidence="3">
    <location>
        <begin position="140"/>
        <end position="245"/>
    </location>
</feature>
<evidence type="ECO:0000313" key="5">
    <source>
        <dbReference type="RefSeq" id="XP_026054422.1"/>
    </source>
</evidence>
<feature type="domain" description="Immunoglobulin" evidence="3">
    <location>
        <begin position="22"/>
        <end position="127"/>
    </location>
</feature>
<dbReference type="Gene3D" id="2.60.40.10">
    <property type="entry name" value="Immunoglobulins"/>
    <property type="match status" value="4"/>
</dbReference>
<evidence type="ECO:0000313" key="4">
    <source>
        <dbReference type="Proteomes" id="UP000515129"/>
    </source>
</evidence>
<feature type="signal peptide" evidence="2">
    <location>
        <begin position="1"/>
        <end position="22"/>
    </location>
</feature>
<keyword evidence="2" id="KW-0732">Signal</keyword>
<dbReference type="Proteomes" id="UP000515129">
    <property type="component" value="Chromosome 22"/>
</dbReference>
<feature type="chain" id="PRO_5027595037" evidence="2">
    <location>
        <begin position="23"/>
        <end position="520"/>
    </location>
</feature>
<dbReference type="OrthoDB" id="8945583at2759"/>
<proteinExistence type="predicted"/>
<reference evidence="5" key="1">
    <citation type="submission" date="2025-08" db="UniProtKB">
        <authorList>
            <consortium name="RefSeq"/>
        </authorList>
    </citation>
    <scope>IDENTIFICATION</scope>
    <source>
        <strain evidence="5">Wakin</strain>
        <tissue evidence="5">Muscle</tissue>
    </source>
</reference>
<feature type="transmembrane region" description="Helical" evidence="1">
    <location>
        <begin position="355"/>
        <end position="378"/>
    </location>
</feature>
<keyword evidence="1" id="KW-0812">Transmembrane</keyword>
<dbReference type="PANTHER" id="PTHR21063">
    <property type="entry name" value="LFA-3"/>
    <property type="match status" value="1"/>
</dbReference>
<evidence type="ECO:0000256" key="1">
    <source>
        <dbReference type="SAM" id="Phobius"/>
    </source>
</evidence>
<dbReference type="InterPro" id="IPR013106">
    <property type="entry name" value="Ig_V-set"/>
</dbReference>
<dbReference type="InterPro" id="IPR036179">
    <property type="entry name" value="Ig-like_dom_sf"/>
</dbReference>
<feature type="domain" description="Immunoglobulin" evidence="3">
    <location>
        <begin position="416"/>
        <end position="518"/>
    </location>
</feature>
<gene>
    <name evidence="5" type="primary">LOC113040291</name>
</gene>
<name>A0A6P6J996_CARAU</name>
<dbReference type="InterPro" id="IPR003599">
    <property type="entry name" value="Ig_sub"/>
</dbReference>
<evidence type="ECO:0000256" key="2">
    <source>
        <dbReference type="SAM" id="SignalP"/>
    </source>
</evidence>
<protein>
    <submittedName>
        <fullName evidence="5">Uncharacterized protein LOC113040291</fullName>
    </submittedName>
</protein>
<sequence length="520" mass="57655">MDVLNNMKSIFVLHFFIVGVFDESVSVKEGESVTLHSGLTGIETDDVIQWRFGPQGTLTAQINRAANESITYDDVLEGRFRGRLKLDNQTGDLTIRNIRTEHSGLYEVTSSKHRLNKIFNISGVAVPIIVCSPVVPVDDVKSVSVLVGDSVTLHTDLTEIQRDDEIQWKYGQQKSPVAEINRKARKISTYDGPDGRFRHNLQLDHCTGSLTIRNIGISHSGLYEVDISTSSSKHTIHKSFIVMVSGEIKSETVKEGESVTLRTGFTEVQIYDSMTWMFGDTVLAVINKGAQLYDDDERFKDKLQLDNQTGSLTITKCTIPNSGLYELKIHRNRQNVFQRFSVTFSVPGSSDKTTWIVSTILLVFGAAAAAACVIYCICLKRKVNHITANTSKEGPLSRQDKENGTLDALFPKGDGIKSVSVMEEESVTLNTDAELQTGDEVLWMFGDKDTVIAKTKGGTRETTTSNGPDGRFRNRLKLDHQTGSLTITNTKTEHTGEYKLKITRSGNVSLKLFSVTLSNE</sequence>
<dbReference type="SMART" id="SM00409">
    <property type="entry name" value="IG"/>
    <property type="match status" value="4"/>
</dbReference>
<dbReference type="KEGG" id="caua:113040291"/>
<feature type="domain" description="Immunoglobulin" evidence="3">
    <location>
        <begin position="248"/>
        <end position="345"/>
    </location>
</feature>
<keyword evidence="4" id="KW-1185">Reference proteome</keyword>
<dbReference type="Pfam" id="PF07686">
    <property type="entry name" value="V-set"/>
    <property type="match status" value="4"/>
</dbReference>
<keyword evidence="1" id="KW-0472">Membrane</keyword>
<dbReference type="SUPFAM" id="SSF48726">
    <property type="entry name" value="Immunoglobulin"/>
    <property type="match status" value="4"/>
</dbReference>
<organism evidence="4 5">
    <name type="scientific">Carassius auratus</name>
    <name type="common">Goldfish</name>
    <dbReference type="NCBI Taxonomy" id="7957"/>
    <lineage>
        <taxon>Eukaryota</taxon>
        <taxon>Metazoa</taxon>
        <taxon>Chordata</taxon>
        <taxon>Craniata</taxon>
        <taxon>Vertebrata</taxon>
        <taxon>Euteleostomi</taxon>
        <taxon>Actinopterygii</taxon>
        <taxon>Neopterygii</taxon>
        <taxon>Teleostei</taxon>
        <taxon>Ostariophysi</taxon>
        <taxon>Cypriniformes</taxon>
        <taxon>Cyprinidae</taxon>
        <taxon>Cyprininae</taxon>
        <taxon>Carassius</taxon>
    </lineage>
</organism>
<dbReference type="GeneID" id="113040291"/>